<sequence length="92" mass="9709">MDGDDLRRLQILRPDLQLQDGRFEQSEDAQLGVGVYSAPTRHAQQLTAARQGGRLRGFGGAAVACVLASSCAMIVAFARSGVACSLISDGCR</sequence>
<gene>
    <name evidence="2 4" type="ORF">BDZ99DRAFT_300275</name>
</gene>
<proteinExistence type="predicted"/>
<name>A0A6A6YPK6_9PEZI</name>
<dbReference type="RefSeq" id="XP_033576918.1">
    <property type="nucleotide sequence ID" value="XM_033714190.1"/>
</dbReference>
<dbReference type="AlphaFoldDB" id="A0A6A6YPK6"/>
<keyword evidence="1" id="KW-1133">Transmembrane helix</keyword>
<dbReference type="EMBL" id="MU003700">
    <property type="protein sequence ID" value="KAF2809954.1"/>
    <property type="molecule type" value="Genomic_DNA"/>
</dbReference>
<feature type="transmembrane region" description="Helical" evidence="1">
    <location>
        <begin position="58"/>
        <end position="78"/>
    </location>
</feature>
<dbReference type="GeneID" id="54455083"/>
<evidence type="ECO:0000313" key="2">
    <source>
        <dbReference type="EMBL" id="KAF2809954.1"/>
    </source>
</evidence>
<keyword evidence="1" id="KW-0812">Transmembrane</keyword>
<dbReference type="Proteomes" id="UP000504636">
    <property type="component" value="Unplaced"/>
</dbReference>
<evidence type="ECO:0000313" key="4">
    <source>
        <dbReference type="RefSeq" id="XP_033576918.1"/>
    </source>
</evidence>
<protein>
    <submittedName>
        <fullName evidence="2 4">Uncharacterized protein</fullName>
    </submittedName>
</protein>
<organism evidence="2">
    <name type="scientific">Mytilinidion resinicola</name>
    <dbReference type="NCBI Taxonomy" id="574789"/>
    <lineage>
        <taxon>Eukaryota</taxon>
        <taxon>Fungi</taxon>
        <taxon>Dikarya</taxon>
        <taxon>Ascomycota</taxon>
        <taxon>Pezizomycotina</taxon>
        <taxon>Dothideomycetes</taxon>
        <taxon>Pleosporomycetidae</taxon>
        <taxon>Mytilinidiales</taxon>
        <taxon>Mytilinidiaceae</taxon>
        <taxon>Mytilinidion</taxon>
    </lineage>
</organism>
<reference evidence="4" key="3">
    <citation type="submission" date="2025-04" db="UniProtKB">
        <authorList>
            <consortium name="RefSeq"/>
        </authorList>
    </citation>
    <scope>IDENTIFICATION</scope>
    <source>
        <strain evidence="4">CBS 304.34</strain>
    </source>
</reference>
<keyword evidence="3" id="KW-1185">Reference proteome</keyword>
<reference evidence="4" key="2">
    <citation type="submission" date="2020-04" db="EMBL/GenBank/DDBJ databases">
        <authorList>
            <consortium name="NCBI Genome Project"/>
        </authorList>
    </citation>
    <scope>NUCLEOTIDE SEQUENCE</scope>
    <source>
        <strain evidence="4">CBS 304.34</strain>
    </source>
</reference>
<accession>A0A6A6YPK6</accession>
<evidence type="ECO:0000256" key="1">
    <source>
        <dbReference type="SAM" id="Phobius"/>
    </source>
</evidence>
<evidence type="ECO:0000313" key="3">
    <source>
        <dbReference type="Proteomes" id="UP000504636"/>
    </source>
</evidence>
<reference evidence="2 4" key="1">
    <citation type="journal article" date="2020" name="Stud. Mycol.">
        <title>101 Dothideomycetes genomes: a test case for predicting lifestyles and emergence of pathogens.</title>
        <authorList>
            <person name="Haridas S."/>
            <person name="Albert R."/>
            <person name="Binder M."/>
            <person name="Bloem J."/>
            <person name="Labutti K."/>
            <person name="Salamov A."/>
            <person name="Andreopoulos B."/>
            <person name="Baker S."/>
            <person name="Barry K."/>
            <person name="Bills G."/>
            <person name="Bluhm B."/>
            <person name="Cannon C."/>
            <person name="Castanera R."/>
            <person name="Culley D."/>
            <person name="Daum C."/>
            <person name="Ezra D."/>
            <person name="Gonzalez J."/>
            <person name="Henrissat B."/>
            <person name="Kuo A."/>
            <person name="Liang C."/>
            <person name="Lipzen A."/>
            <person name="Lutzoni F."/>
            <person name="Magnuson J."/>
            <person name="Mondo S."/>
            <person name="Nolan M."/>
            <person name="Ohm R."/>
            <person name="Pangilinan J."/>
            <person name="Park H.-J."/>
            <person name="Ramirez L."/>
            <person name="Alfaro M."/>
            <person name="Sun H."/>
            <person name="Tritt A."/>
            <person name="Yoshinaga Y."/>
            <person name="Zwiers L.-H."/>
            <person name="Turgeon B."/>
            <person name="Goodwin S."/>
            <person name="Spatafora J."/>
            <person name="Crous P."/>
            <person name="Grigoriev I."/>
        </authorList>
    </citation>
    <scope>NUCLEOTIDE SEQUENCE</scope>
    <source>
        <strain evidence="2 4">CBS 304.34</strain>
    </source>
</reference>
<keyword evidence="1" id="KW-0472">Membrane</keyword>